<accession>A0A939FV42</accession>
<protein>
    <submittedName>
        <fullName evidence="1">Uncharacterized protein</fullName>
    </submittedName>
</protein>
<gene>
    <name evidence="1" type="ORF">J1792_28445</name>
</gene>
<dbReference type="EMBL" id="JAFMOF010000005">
    <property type="protein sequence ID" value="MBO0656527.1"/>
    <property type="molecule type" value="Genomic_DNA"/>
</dbReference>
<keyword evidence="2" id="KW-1185">Reference proteome</keyword>
<sequence>MSFFNTDEPTTTVRMTGYMSYGPSNDGVASRVLQNGETYDVPKSEAEWLVSTELAELA</sequence>
<comment type="caution">
    <text evidence="1">The sequence shown here is derived from an EMBL/GenBank/DDBJ whole genome shotgun (WGS) entry which is preliminary data.</text>
</comment>
<dbReference type="Proteomes" id="UP000664781">
    <property type="component" value="Unassembled WGS sequence"/>
</dbReference>
<dbReference type="RefSeq" id="WP_207248512.1">
    <property type="nucleotide sequence ID" value="NZ_JAFMOF010000005.1"/>
</dbReference>
<organism evidence="1 2">
    <name type="scientific">Streptomyces triculaminicus</name>
    <dbReference type="NCBI Taxonomy" id="2816232"/>
    <lineage>
        <taxon>Bacteria</taxon>
        <taxon>Bacillati</taxon>
        <taxon>Actinomycetota</taxon>
        <taxon>Actinomycetes</taxon>
        <taxon>Kitasatosporales</taxon>
        <taxon>Streptomycetaceae</taxon>
        <taxon>Streptomyces</taxon>
    </lineage>
</organism>
<name>A0A939FV42_9ACTN</name>
<proteinExistence type="predicted"/>
<dbReference type="AlphaFoldDB" id="A0A939FV42"/>
<evidence type="ECO:0000313" key="2">
    <source>
        <dbReference type="Proteomes" id="UP000664781"/>
    </source>
</evidence>
<reference evidence="1" key="1">
    <citation type="submission" date="2021-03" db="EMBL/GenBank/DDBJ databases">
        <title>Streptomyces strains.</title>
        <authorList>
            <person name="Lund M.B."/>
            <person name="Toerring T."/>
        </authorList>
    </citation>
    <scope>NUCLEOTIDE SEQUENCE</scope>
    <source>
        <strain evidence="1">JCM 4242</strain>
    </source>
</reference>
<evidence type="ECO:0000313" key="1">
    <source>
        <dbReference type="EMBL" id="MBO0656527.1"/>
    </source>
</evidence>